<reference evidence="3" key="1">
    <citation type="journal article" date="2019" name="Int. J. Syst. Evol. Microbiol.">
        <title>The Global Catalogue of Microorganisms (GCM) 10K type strain sequencing project: providing services to taxonomists for standard genome sequencing and annotation.</title>
        <authorList>
            <consortium name="The Broad Institute Genomics Platform"/>
            <consortium name="The Broad Institute Genome Sequencing Center for Infectious Disease"/>
            <person name="Wu L."/>
            <person name="Ma J."/>
        </authorList>
    </citation>
    <scope>NUCLEOTIDE SEQUENCE [LARGE SCALE GENOMIC DNA]</scope>
    <source>
        <strain evidence="3">NBRC 112416</strain>
    </source>
</reference>
<dbReference type="InterPro" id="IPR032693">
    <property type="entry name" value="YtkA-like_dom"/>
</dbReference>
<protein>
    <submittedName>
        <fullName evidence="2">Auxin-binding protein</fullName>
    </submittedName>
</protein>
<sequence>MSKSARKWLHLLWIVPVGGLAVGAVMAAKMMYVPADLDLSLSRTTESGLYVSSLEPGISPVAIGSIHSWTVEVTTPDGTPVEDAVISVAGGMPQHGHGLPTSPQVTQSLGEGRYLVEGVKFNMPGWWTLTLSIDGSSGSDEATFNLSL</sequence>
<comment type="caution">
    <text evidence="2">The sequence shown here is derived from an EMBL/GenBank/DDBJ whole genome shotgun (WGS) entry which is preliminary data.</text>
</comment>
<dbReference type="EMBL" id="BSNS01000020">
    <property type="protein sequence ID" value="GLQ56500.1"/>
    <property type="molecule type" value="Genomic_DNA"/>
</dbReference>
<evidence type="ECO:0000313" key="3">
    <source>
        <dbReference type="Proteomes" id="UP001156691"/>
    </source>
</evidence>
<organism evidence="2 3">
    <name type="scientific">Devosia nitrariae</name>
    <dbReference type="NCBI Taxonomy" id="2071872"/>
    <lineage>
        <taxon>Bacteria</taxon>
        <taxon>Pseudomonadati</taxon>
        <taxon>Pseudomonadota</taxon>
        <taxon>Alphaproteobacteria</taxon>
        <taxon>Hyphomicrobiales</taxon>
        <taxon>Devosiaceae</taxon>
        <taxon>Devosia</taxon>
    </lineage>
</organism>
<evidence type="ECO:0000259" key="1">
    <source>
        <dbReference type="Pfam" id="PF13115"/>
    </source>
</evidence>
<dbReference type="RefSeq" id="WP_284341904.1">
    <property type="nucleotide sequence ID" value="NZ_BSNS01000020.1"/>
</dbReference>
<dbReference type="Pfam" id="PF13115">
    <property type="entry name" value="YtkA"/>
    <property type="match status" value="1"/>
</dbReference>
<feature type="domain" description="YtkA-like" evidence="1">
    <location>
        <begin position="67"/>
        <end position="131"/>
    </location>
</feature>
<proteinExistence type="predicted"/>
<name>A0ABQ5WAC3_9HYPH</name>
<dbReference type="Proteomes" id="UP001156691">
    <property type="component" value="Unassembled WGS sequence"/>
</dbReference>
<evidence type="ECO:0000313" key="2">
    <source>
        <dbReference type="EMBL" id="GLQ56500.1"/>
    </source>
</evidence>
<accession>A0ABQ5WAC3</accession>
<keyword evidence="3" id="KW-1185">Reference proteome</keyword>
<gene>
    <name evidence="2" type="ORF">GCM10010862_37590</name>
</gene>